<dbReference type="Proteomes" id="UP000199112">
    <property type="component" value="Unassembled WGS sequence"/>
</dbReference>
<sequence>MREITTTYIVEPSRGAVCEVLTPRTIVESSELYEIRSHDRTAAREEIVVEFDDTVLRFGFTKRKNGYEYELVGDSDLFEEYHTSVTVVEREETTITATCRYTLDSWLSFVLDRLAASTVETELETMLANIVEKVHQGESSEQ</sequence>
<evidence type="ECO:0000313" key="1">
    <source>
        <dbReference type="EMBL" id="SEH13582.1"/>
    </source>
</evidence>
<dbReference type="RefSeq" id="WP_090506340.1">
    <property type="nucleotide sequence ID" value="NZ_FNWL01000001.1"/>
</dbReference>
<name>A0A1H6FT62_9EURY</name>
<keyword evidence="2" id="KW-1185">Reference proteome</keyword>
<gene>
    <name evidence="1" type="ORF">SAMN04487967_1464</name>
</gene>
<proteinExistence type="predicted"/>
<reference evidence="2" key="1">
    <citation type="submission" date="2016-10" db="EMBL/GenBank/DDBJ databases">
        <authorList>
            <person name="Varghese N."/>
            <person name="Submissions S."/>
        </authorList>
    </citation>
    <scope>NUCLEOTIDE SEQUENCE [LARGE SCALE GENOMIC DNA]</scope>
    <source>
        <strain evidence="2">CGMCC 1.8981</strain>
    </source>
</reference>
<organism evidence="1 2">
    <name type="scientific">Natronorubrum sediminis</name>
    <dbReference type="NCBI Taxonomy" id="640943"/>
    <lineage>
        <taxon>Archaea</taxon>
        <taxon>Methanobacteriati</taxon>
        <taxon>Methanobacteriota</taxon>
        <taxon>Stenosarchaea group</taxon>
        <taxon>Halobacteria</taxon>
        <taxon>Halobacteriales</taxon>
        <taxon>Natrialbaceae</taxon>
        <taxon>Natronorubrum</taxon>
    </lineage>
</organism>
<accession>A0A1H6FT62</accession>
<dbReference type="OrthoDB" id="197225at2157"/>
<protein>
    <recommendedName>
        <fullName evidence="3">Polyketide cyclase / dehydrase and lipid transport</fullName>
    </recommendedName>
</protein>
<evidence type="ECO:0000313" key="2">
    <source>
        <dbReference type="Proteomes" id="UP000199112"/>
    </source>
</evidence>
<dbReference type="AlphaFoldDB" id="A0A1H6FT62"/>
<evidence type="ECO:0008006" key="3">
    <source>
        <dbReference type="Google" id="ProtNLM"/>
    </source>
</evidence>
<dbReference type="EMBL" id="FNWL01000001">
    <property type="protein sequence ID" value="SEH13582.1"/>
    <property type="molecule type" value="Genomic_DNA"/>
</dbReference>